<name>X0UU41_9ZZZZ</name>
<dbReference type="InterPro" id="IPR004846">
    <property type="entry name" value="T2SS/T3SS_dom"/>
</dbReference>
<accession>X0UU41</accession>
<dbReference type="InterPro" id="IPR051808">
    <property type="entry name" value="Type_IV_pilus_biogenesis"/>
</dbReference>
<organism evidence="2">
    <name type="scientific">marine sediment metagenome</name>
    <dbReference type="NCBI Taxonomy" id="412755"/>
    <lineage>
        <taxon>unclassified sequences</taxon>
        <taxon>metagenomes</taxon>
        <taxon>ecological metagenomes</taxon>
    </lineage>
</organism>
<feature type="domain" description="Type II/III secretion system secretin-like" evidence="1">
    <location>
        <begin position="13"/>
        <end position="93"/>
    </location>
</feature>
<protein>
    <recommendedName>
        <fullName evidence="1">Type II/III secretion system secretin-like domain-containing protein</fullName>
    </recommendedName>
</protein>
<dbReference type="AlphaFoldDB" id="X0UU41"/>
<evidence type="ECO:0000259" key="1">
    <source>
        <dbReference type="Pfam" id="PF00263"/>
    </source>
</evidence>
<dbReference type="GO" id="GO:0009306">
    <property type="term" value="P:protein secretion"/>
    <property type="evidence" value="ECO:0007669"/>
    <property type="project" value="InterPro"/>
</dbReference>
<dbReference type="PANTHER" id="PTHR30604:SF1">
    <property type="entry name" value="DNA UTILIZATION PROTEIN HOFQ"/>
    <property type="match status" value="1"/>
</dbReference>
<dbReference type="Pfam" id="PF00263">
    <property type="entry name" value="Secretin"/>
    <property type="match status" value="1"/>
</dbReference>
<reference evidence="2" key="1">
    <citation type="journal article" date="2014" name="Front. Microbiol.">
        <title>High frequency of phylogenetically diverse reductive dehalogenase-homologous genes in deep subseafloor sedimentary metagenomes.</title>
        <authorList>
            <person name="Kawai M."/>
            <person name="Futagami T."/>
            <person name="Toyoda A."/>
            <person name="Takaki Y."/>
            <person name="Nishi S."/>
            <person name="Hori S."/>
            <person name="Arai W."/>
            <person name="Tsubouchi T."/>
            <person name="Morono Y."/>
            <person name="Uchiyama I."/>
            <person name="Ito T."/>
            <person name="Fujiyama A."/>
            <person name="Inagaki F."/>
            <person name="Takami H."/>
        </authorList>
    </citation>
    <scope>NUCLEOTIDE SEQUENCE</scope>
    <source>
        <strain evidence="2">Expedition CK06-06</strain>
    </source>
</reference>
<evidence type="ECO:0000313" key="2">
    <source>
        <dbReference type="EMBL" id="GAG09250.1"/>
    </source>
</evidence>
<dbReference type="PANTHER" id="PTHR30604">
    <property type="entry name" value="PROTEIN TRANSPORT PROTEIN HOFQ"/>
    <property type="match status" value="1"/>
</dbReference>
<feature type="non-terminal residue" evidence="2">
    <location>
        <position position="1"/>
    </location>
</feature>
<gene>
    <name evidence="2" type="ORF">S01H1_33199</name>
</gene>
<sequence length="157" mass="17452">DIDFRSIAVAGATETQALEYDTRSADTQVMVNDGETIFIGGLISETVLKEDHKIPILGDLLGGIPVIGNVFRYEQDNVIKTEVVFFVTVHIVKDGASSIADSKSTDLYEQYYPDKPILKMGKVEETKHEVSIATTTEPAKAEKKTNKPFLDFRKKKK</sequence>
<dbReference type="EMBL" id="BARS01020608">
    <property type="protein sequence ID" value="GAG09250.1"/>
    <property type="molecule type" value="Genomic_DNA"/>
</dbReference>
<proteinExistence type="predicted"/>
<comment type="caution">
    <text evidence="2">The sequence shown here is derived from an EMBL/GenBank/DDBJ whole genome shotgun (WGS) entry which is preliminary data.</text>
</comment>